<dbReference type="EMBL" id="JAMCCK010000033">
    <property type="protein sequence ID" value="MCL3996304.1"/>
    <property type="molecule type" value="Genomic_DNA"/>
</dbReference>
<evidence type="ECO:0000313" key="3">
    <source>
        <dbReference type="Proteomes" id="UP001202052"/>
    </source>
</evidence>
<keyword evidence="1" id="KW-0472">Membrane</keyword>
<dbReference type="Proteomes" id="UP001202052">
    <property type="component" value="Unassembled WGS sequence"/>
</dbReference>
<keyword evidence="3" id="KW-1185">Reference proteome</keyword>
<name>A0ABT0NXV4_9ACTN</name>
<feature type="transmembrane region" description="Helical" evidence="1">
    <location>
        <begin position="266"/>
        <end position="287"/>
    </location>
</feature>
<gene>
    <name evidence="2" type="ORF">M4438_22790</name>
</gene>
<feature type="transmembrane region" description="Helical" evidence="1">
    <location>
        <begin position="325"/>
        <end position="344"/>
    </location>
</feature>
<protein>
    <submittedName>
        <fullName evidence="2">DUF6185 family protein</fullName>
    </submittedName>
</protein>
<reference evidence="2 3" key="1">
    <citation type="submission" date="2022-05" db="EMBL/GenBank/DDBJ databases">
        <title>Genome Resource of Streptomyces lavenduligriseus GA1-1, a Strain with Broad-Spectrum Antifungal Activity against Phytopathogenic Fungi.</title>
        <authorList>
            <person name="Qi D."/>
        </authorList>
    </citation>
    <scope>NUCLEOTIDE SEQUENCE [LARGE SCALE GENOMIC DNA]</scope>
    <source>
        <strain evidence="2 3">GA1-1</strain>
    </source>
</reference>
<evidence type="ECO:0000256" key="1">
    <source>
        <dbReference type="SAM" id="Phobius"/>
    </source>
</evidence>
<evidence type="ECO:0000313" key="2">
    <source>
        <dbReference type="EMBL" id="MCL3996304.1"/>
    </source>
</evidence>
<feature type="transmembrane region" description="Helical" evidence="1">
    <location>
        <begin position="293"/>
        <end position="313"/>
    </location>
</feature>
<feature type="transmembrane region" description="Helical" evidence="1">
    <location>
        <begin position="536"/>
        <end position="554"/>
    </location>
</feature>
<feature type="transmembrane region" description="Helical" evidence="1">
    <location>
        <begin position="405"/>
        <end position="430"/>
    </location>
</feature>
<dbReference type="InterPro" id="IPR046176">
    <property type="entry name" value="DUF6185"/>
</dbReference>
<keyword evidence="1" id="KW-1133">Transmembrane helix</keyword>
<dbReference type="RefSeq" id="WP_249491429.1">
    <property type="nucleotide sequence ID" value="NZ_JAMCCK010000033.1"/>
</dbReference>
<feature type="transmembrane region" description="Helical" evidence="1">
    <location>
        <begin position="698"/>
        <end position="719"/>
    </location>
</feature>
<accession>A0ABT0NXV4</accession>
<feature type="transmembrane region" description="Helical" evidence="1">
    <location>
        <begin position="759"/>
        <end position="781"/>
    </location>
</feature>
<proteinExistence type="predicted"/>
<feature type="transmembrane region" description="Helical" evidence="1">
    <location>
        <begin position="364"/>
        <end position="384"/>
    </location>
</feature>
<keyword evidence="1" id="KW-0812">Transmembrane</keyword>
<feature type="transmembrane region" description="Helical" evidence="1">
    <location>
        <begin position="802"/>
        <end position="823"/>
    </location>
</feature>
<feature type="transmembrane region" description="Helical" evidence="1">
    <location>
        <begin position="466"/>
        <end position="487"/>
    </location>
</feature>
<sequence length="828" mass="92260">MKGIRWWQLMPLIFVNLMWWGCSPSEALQNDSRSCRESQLESSRVDALIQFDRHDKDAVKIHSDMTVEIPMADWVLADRLLLDKHSEEYRHAMQCLLRGKDTSLRRSEWRFDDPEVKEQGQDIRVRYESYAWIRDHAPIKIGPWVIKWKKRGTWTVQFNPTTLRKAHWRVQADLGGLRFDDTSKTASPHDGKWMWEGGPPGLITFDVGLPWQRWWVLTYGRSFWSKIGVGAWWVCASVVVALAALRGRLRHPSAESDGRRDSAVQAVLQWAALSGSVAVMLIVIGSQHISPPWSALMCISAGLTLTLVARPWLGGTPLQARAVRAAVISVAAAGLLVVVAPHLFYLPPHLVSKTEPSVLGKVGYVLMGLAAVWLWLAAMTAWAWRFAREGLMAPASWTDRWNRTPVLCVTLASLALGAVAGGLLGCLSWANENQWERSSWPAGQTAGQTHGANVANYLANFSLSHLTLIFSDSWVLTGIALLALLSYRARTRRQADENRERSALGPEGPDVLLTAGVFSFTAGVQGASVAGNAAQYPIWLLLNIASLFGVLSVARRWSVLGRVGETFCLRRMRSEGWRRELMDRAHEHRFLENESRVLGKGGSASMTLDQVEARQRDLRQWLLTGCDSDRPPPAHLSVMDIALAWGPEGHWWDNAVRAARVAFWFGIPGTVGLLVLELQPRLQQMRLRYEPTALPEIAVKFIALQVAWAAAGFVLGALWRLLPGRPSPVRALSLVLAYAVPACLAVLLNLLTGGAFTRLLLYSLFMAVVLTATSVIMDATTFSEDQQYTHSRFALIVSIYRLQGFAVYVAWFLAQLAAAATLWEYLID</sequence>
<dbReference type="Pfam" id="PF19683">
    <property type="entry name" value="DUF6185"/>
    <property type="match status" value="1"/>
</dbReference>
<feature type="transmembrane region" description="Helical" evidence="1">
    <location>
        <begin position="223"/>
        <end position="245"/>
    </location>
</feature>
<organism evidence="2 3">
    <name type="scientific">Streptomyces lavenduligriseus</name>
    <dbReference type="NCBI Taxonomy" id="67315"/>
    <lineage>
        <taxon>Bacteria</taxon>
        <taxon>Bacillati</taxon>
        <taxon>Actinomycetota</taxon>
        <taxon>Actinomycetes</taxon>
        <taxon>Kitasatosporales</taxon>
        <taxon>Streptomycetaceae</taxon>
        <taxon>Streptomyces</taxon>
    </lineage>
</organism>
<feature type="transmembrane region" description="Helical" evidence="1">
    <location>
        <begin position="731"/>
        <end position="753"/>
    </location>
</feature>
<comment type="caution">
    <text evidence="2">The sequence shown here is derived from an EMBL/GenBank/DDBJ whole genome shotgun (WGS) entry which is preliminary data.</text>
</comment>
<feature type="transmembrane region" description="Helical" evidence="1">
    <location>
        <begin position="661"/>
        <end position="678"/>
    </location>
</feature>